<sequence>MSESRRGKGLFNNIINKLPLELHIPGYQYCGPGTKLAKRLARGDSGINPLDAACKEHDIAYSKNRENLEARHEADKILAEKAWQRFQARDAAIGEKAAAWSVNKIMKLKRRFGMGIKKEKPITKCKTIKSKPVKTSKKKDVALRQIVDKAKKSMQPGGDPVKTAVEGARKAVKKAGGKKNVRLSRILPVPSKIGGVLPETSQ</sequence>
<dbReference type="InterPro" id="IPR013607">
    <property type="entry name" value="Phospholipase_A2-like"/>
</dbReference>
<dbReference type="EMBL" id="FR797983">
    <property type="protein sequence ID" value="CBZ06032.1"/>
    <property type="molecule type" value="Genomic_DNA"/>
</dbReference>
<evidence type="ECO:0000259" key="2">
    <source>
        <dbReference type="Pfam" id="PF08398"/>
    </source>
</evidence>
<dbReference type="Gene3D" id="1.20.90.10">
    <property type="entry name" value="Phospholipase A2 domain"/>
    <property type="match status" value="1"/>
</dbReference>
<feature type="region of interest" description="Disordered" evidence="1">
    <location>
        <begin position="151"/>
        <end position="177"/>
    </location>
</feature>
<proteinExistence type="predicted"/>
<protein>
    <submittedName>
        <fullName evidence="3">Maverick capsid-like p31.10 protein</fullName>
    </submittedName>
</protein>
<organism evidence="3">
    <name type="scientific">Bracoviriform congregatae</name>
    <dbReference type="NCBI Taxonomy" id="39640"/>
    <lineage>
        <taxon>Viruses</taxon>
        <taxon>Viruses incertae sedis</taxon>
        <taxon>Polydnaviriformidae</taxon>
        <taxon>Bracoviriform</taxon>
    </lineage>
</organism>
<reference evidence="3" key="1">
    <citation type="submission" date="2011-01" db="EMBL/GenBank/DDBJ databases">
        <title>Transfer of a chromosomal Maverick to endogenous bracovirus in the hymenoptera Cotesia congregata.</title>
        <authorList>
            <person name="Dupuy C."/>
            <person name="Periquet G."/>
            <person name="Serbielle C."/>
            <person name="Bezier A."/>
            <person name="Louis F."/>
            <person name="Drezen J."/>
        </authorList>
    </citation>
    <scope>NUCLEOTIDE SEQUENCE</scope>
</reference>
<dbReference type="GO" id="GO:0005198">
    <property type="term" value="F:structural molecule activity"/>
    <property type="evidence" value="ECO:0007669"/>
    <property type="project" value="InterPro"/>
</dbReference>
<accession>F2QKS1</accession>
<evidence type="ECO:0000256" key="1">
    <source>
        <dbReference type="SAM" id="MobiDB-lite"/>
    </source>
</evidence>
<evidence type="ECO:0000313" key="3">
    <source>
        <dbReference type="EMBL" id="CBZ06032.1"/>
    </source>
</evidence>
<dbReference type="GO" id="GO:0004623">
    <property type="term" value="F:phospholipase A2 activity"/>
    <property type="evidence" value="ECO:0007669"/>
    <property type="project" value="InterPro"/>
</dbReference>
<dbReference type="Pfam" id="PF08398">
    <property type="entry name" value="Phospholip_A2_4"/>
    <property type="match status" value="1"/>
</dbReference>
<name>F2QKS1_9VIRU</name>
<feature type="domain" description="Phospholipase A2-like" evidence="2">
    <location>
        <begin position="21"/>
        <end position="80"/>
    </location>
</feature>
<dbReference type="InterPro" id="IPR036444">
    <property type="entry name" value="PLipase_A2_dom_sf"/>
</dbReference>
<gene>
    <name evidence="3" type="primary">Maverick capsid-like p31.10</name>
</gene>
<dbReference type="GO" id="GO:0050482">
    <property type="term" value="P:arachidonate secretion"/>
    <property type="evidence" value="ECO:0007669"/>
    <property type="project" value="InterPro"/>
</dbReference>
<dbReference type="GO" id="GO:0006644">
    <property type="term" value="P:phospholipid metabolic process"/>
    <property type="evidence" value="ECO:0007669"/>
    <property type="project" value="InterPro"/>
</dbReference>